<comment type="similarity">
    <text evidence="1">Belongs to the UPF0386 family.</text>
</comment>
<evidence type="ECO:0000256" key="1">
    <source>
        <dbReference type="HAMAP-Rule" id="MF_00827"/>
    </source>
</evidence>
<name>A0A9X3ZIE6_9HYPH</name>
<dbReference type="NCBIfam" id="NF010240">
    <property type="entry name" value="PRK13687.1"/>
    <property type="match status" value="1"/>
</dbReference>
<dbReference type="EMBL" id="JAPJZI010000001">
    <property type="protein sequence ID" value="MDA5400642.1"/>
    <property type="molecule type" value="Genomic_DNA"/>
</dbReference>
<dbReference type="RefSeq" id="WP_267992361.1">
    <property type="nucleotide sequence ID" value="NZ_JAPJZI010000001.1"/>
</dbReference>
<evidence type="ECO:0000313" key="2">
    <source>
        <dbReference type="EMBL" id="MDA5400642.1"/>
    </source>
</evidence>
<dbReference type="AlphaFoldDB" id="A0A9X3ZIE6"/>
<dbReference type="InterPro" id="IPR018654">
    <property type="entry name" value="YjhX_toxin"/>
</dbReference>
<dbReference type="Proteomes" id="UP001151234">
    <property type="component" value="Unassembled WGS sequence"/>
</dbReference>
<dbReference type="Pfam" id="PF09857">
    <property type="entry name" value="YjhX_toxin"/>
    <property type="match status" value="1"/>
</dbReference>
<keyword evidence="3" id="KW-1185">Reference proteome</keyword>
<dbReference type="HAMAP" id="MF_00827">
    <property type="entry name" value="UPF0386"/>
    <property type="match status" value="1"/>
</dbReference>
<comment type="caution">
    <text evidence="2">The sequence shown here is derived from an EMBL/GenBank/DDBJ whole genome shotgun (WGS) entry which is preliminary data.</text>
</comment>
<accession>A0A9X3ZIE6</accession>
<evidence type="ECO:0000313" key="3">
    <source>
        <dbReference type="Proteomes" id="UP001151234"/>
    </source>
</evidence>
<organism evidence="2 3">
    <name type="scientific">Hoeflea prorocentri</name>
    <dbReference type="NCBI Taxonomy" id="1922333"/>
    <lineage>
        <taxon>Bacteria</taxon>
        <taxon>Pseudomonadati</taxon>
        <taxon>Pseudomonadota</taxon>
        <taxon>Alphaproteobacteria</taxon>
        <taxon>Hyphomicrobiales</taxon>
        <taxon>Rhizobiaceae</taxon>
        <taxon>Hoeflea</taxon>
    </lineage>
</organism>
<gene>
    <name evidence="2" type="ORF">OQ273_18860</name>
</gene>
<reference evidence="2" key="1">
    <citation type="submission" date="2022-11" db="EMBL/GenBank/DDBJ databases">
        <title>Draft genome sequence of Hoeflea poritis E7-10 and Hoeflea prorocentri PM5-8, separated from scleractinian coral Porites lutea and marine dinoflagellate.</title>
        <authorList>
            <person name="Zhang G."/>
            <person name="Wei Q."/>
            <person name="Cai L."/>
        </authorList>
    </citation>
    <scope>NUCLEOTIDE SEQUENCE</scope>
    <source>
        <strain evidence="2">PM5-8</strain>
    </source>
</reference>
<protein>
    <recommendedName>
        <fullName evidence="1">UPF0386 protein OQ273_18860</fullName>
    </recommendedName>
</protein>
<proteinExistence type="inferred from homology"/>
<sequence>MDISRPEQRVLHLLAQGGHILVEKDERGRIVDNSCITRDGWYWSGCSLELFRKLKRRRLISSKRGGPYTITQLGLRRVRSQADNR</sequence>